<keyword evidence="3 7" id="KW-0812">Transmembrane</keyword>
<dbReference type="Proteomes" id="UP000825228">
    <property type="component" value="Unassembled WGS sequence"/>
</dbReference>
<feature type="transmembrane region" description="Helical" evidence="7">
    <location>
        <begin position="22"/>
        <end position="41"/>
    </location>
</feature>
<evidence type="ECO:0000313" key="9">
    <source>
        <dbReference type="EMBL" id="MBY6365885.1"/>
    </source>
</evidence>
<sequence>MDRVVASIPQPFRDVALRHAELIKFAIVGATTMVFDLTIFYSLSLTVLESKPVVAKVLSGVLATILSYILNREWSFKNRGGRERHHEALLFFTISGIGVLLSAAPLWIANNVFDIREGATSLTALVIIDFVLNYVIGNLLQMAFRFWALRRFAFPDENGRGVIANPLDEFDHHGNPRTDTELNDDDLDPDGQQAPFMGHS</sequence>
<evidence type="ECO:0000256" key="4">
    <source>
        <dbReference type="ARBA" id="ARBA00022989"/>
    </source>
</evidence>
<evidence type="ECO:0000256" key="5">
    <source>
        <dbReference type="ARBA" id="ARBA00023136"/>
    </source>
</evidence>
<feature type="transmembrane region" description="Helical" evidence="7">
    <location>
        <begin position="53"/>
        <end position="70"/>
    </location>
</feature>
<comment type="caution">
    <text evidence="9">The sequence shown here is derived from an EMBL/GenBank/DDBJ whole genome shotgun (WGS) entry which is preliminary data.</text>
</comment>
<dbReference type="PANTHER" id="PTHR38459">
    <property type="entry name" value="PROPHAGE BACTOPRENOL-LINKED GLUCOSE TRANSLOCASE HOMOLOG"/>
    <property type="match status" value="1"/>
</dbReference>
<feature type="domain" description="GtrA/DPMS transmembrane" evidence="8">
    <location>
        <begin position="24"/>
        <end position="140"/>
    </location>
</feature>
<feature type="transmembrane region" description="Helical" evidence="7">
    <location>
        <begin position="90"/>
        <end position="109"/>
    </location>
</feature>
<comment type="subcellular location">
    <subcellularLocation>
        <location evidence="1">Membrane</location>
        <topology evidence="1">Multi-pass membrane protein</topology>
    </subcellularLocation>
</comment>
<organism evidence="9 10">
    <name type="scientific">Rhodococcoides corynebacterioides</name>
    <dbReference type="NCBI Taxonomy" id="53972"/>
    <lineage>
        <taxon>Bacteria</taxon>
        <taxon>Bacillati</taxon>
        <taxon>Actinomycetota</taxon>
        <taxon>Actinomycetes</taxon>
        <taxon>Mycobacteriales</taxon>
        <taxon>Nocardiaceae</taxon>
        <taxon>Rhodococcoides</taxon>
    </lineage>
</organism>
<proteinExistence type="inferred from homology"/>
<dbReference type="PANTHER" id="PTHR38459:SF1">
    <property type="entry name" value="PROPHAGE BACTOPRENOL-LINKED GLUCOSE TRANSLOCASE HOMOLOG"/>
    <property type="match status" value="1"/>
</dbReference>
<reference evidence="9 10" key="1">
    <citation type="submission" date="2020-06" db="EMBL/GenBank/DDBJ databases">
        <title>Taxonomy, biology and ecology of Rhodococcus bacteria occurring in California pistachio and other woody hosts as revealed by genome sequence analyses.</title>
        <authorList>
            <person name="Gai Y."/>
            <person name="Riely B."/>
        </authorList>
    </citation>
    <scope>NUCLEOTIDE SEQUENCE [LARGE SCALE GENOMIC DNA]</scope>
    <source>
        <strain evidence="9 10">BP-281</strain>
    </source>
</reference>
<accession>A0ABS7P0Q7</accession>
<evidence type="ECO:0000259" key="8">
    <source>
        <dbReference type="Pfam" id="PF04138"/>
    </source>
</evidence>
<evidence type="ECO:0000256" key="2">
    <source>
        <dbReference type="ARBA" id="ARBA00009399"/>
    </source>
</evidence>
<protein>
    <submittedName>
        <fullName evidence="9">GtrA family protein</fullName>
    </submittedName>
</protein>
<gene>
    <name evidence="9" type="ORF">HQ603_03845</name>
</gene>
<feature type="transmembrane region" description="Helical" evidence="7">
    <location>
        <begin position="121"/>
        <end position="140"/>
    </location>
</feature>
<evidence type="ECO:0000256" key="7">
    <source>
        <dbReference type="SAM" id="Phobius"/>
    </source>
</evidence>
<dbReference type="Pfam" id="PF04138">
    <property type="entry name" value="GtrA_DPMS_TM"/>
    <property type="match status" value="1"/>
</dbReference>
<keyword evidence="5 7" id="KW-0472">Membrane</keyword>
<dbReference type="InterPro" id="IPR051401">
    <property type="entry name" value="GtrA_CellWall_Glycosyl"/>
</dbReference>
<feature type="region of interest" description="Disordered" evidence="6">
    <location>
        <begin position="165"/>
        <end position="200"/>
    </location>
</feature>
<evidence type="ECO:0000256" key="3">
    <source>
        <dbReference type="ARBA" id="ARBA00022692"/>
    </source>
</evidence>
<comment type="similarity">
    <text evidence="2">Belongs to the GtrA family.</text>
</comment>
<name>A0ABS7P0Q7_9NOCA</name>
<keyword evidence="10" id="KW-1185">Reference proteome</keyword>
<dbReference type="InterPro" id="IPR007267">
    <property type="entry name" value="GtrA_DPMS_TM"/>
</dbReference>
<dbReference type="EMBL" id="JABUBU010000001">
    <property type="protein sequence ID" value="MBY6365885.1"/>
    <property type="molecule type" value="Genomic_DNA"/>
</dbReference>
<evidence type="ECO:0000313" key="10">
    <source>
        <dbReference type="Proteomes" id="UP000825228"/>
    </source>
</evidence>
<feature type="compositionally biased region" description="Basic and acidic residues" evidence="6">
    <location>
        <begin position="169"/>
        <end position="180"/>
    </location>
</feature>
<evidence type="ECO:0000256" key="6">
    <source>
        <dbReference type="SAM" id="MobiDB-lite"/>
    </source>
</evidence>
<keyword evidence="4 7" id="KW-1133">Transmembrane helix</keyword>
<evidence type="ECO:0000256" key="1">
    <source>
        <dbReference type="ARBA" id="ARBA00004141"/>
    </source>
</evidence>